<evidence type="ECO:0000313" key="5">
    <source>
        <dbReference type="Proteomes" id="UP000549695"/>
    </source>
</evidence>
<dbReference type="Pfam" id="PF11887">
    <property type="entry name" value="Mce4_CUP1"/>
    <property type="match status" value="1"/>
</dbReference>
<dbReference type="NCBIfam" id="TIGR00996">
    <property type="entry name" value="Mtu_fam_mce"/>
    <property type="match status" value="1"/>
</dbReference>
<feature type="compositionally biased region" description="Basic and acidic residues" evidence="1">
    <location>
        <begin position="338"/>
        <end position="349"/>
    </location>
</feature>
<dbReference type="PANTHER" id="PTHR33371">
    <property type="entry name" value="INTERMEMBRANE PHOSPHOLIPID TRANSPORT SYSTEM BINDING PROTEIN MLAD-RELATED"/>
    <property type="match status" value="1"/>
</dbReference>
<reference evidence="4 5" key="1">
    <citation type="submission" date="2020-07" db="EMBL/GenBank/DDBJ databases">
        <title>Sequencing the genomes of 1000 actinobacteria strains.</title>
        <authorList>
            <person name="Klenk H.-P."/>
        </authorList>
    </citation>
    <scope>NUCLEOTIDE SEQUENCE [LARGE SCALE GENOMIC DNA]</scope>
    <source>
        <strain evidence="4 5">DSM 44749</strain>
    </source>
</reference>
<dbReference type="GeneID" id="98053527"/>
<sequence length="430" mass="45085">MITKTVRWQLTALVLVTIVAVGYAGFRYAGLDRVFGATTYPVTVELADSGGIFSGADVTYRGVSVGRVGPLSLTARGVDVQLDIENSAPAIPADARAVVGNLSPIGEQYVDLQPVADGGEALASGSVIPEDRTRTPVQINTFLTELDQLVSTVPKDSLQTVVRELGQGFEGTAQPLQQLLDTTGEFTRAATDALPQTTALIRDARPVLTTQNEVAPQFQEFSRGLREVTEQLKQSDPDLRRIIDDGPRLGDQVSGLLRESGPGLGESIANLRTVTELLAPRQAGLRQLLVTYPGLVAVAPKVVPGDGTAHLGLVVNIADPPVCARGYEGTPNRGGLDVSERPVNEDARCTEPPGSPTNVRGMQNVQRPQPLEVPDYSGNSGFGGHGDGPHGGDTADGPAPRPNAGSLGDDRAERVATPGLVTSFAQILGG</sequence>
<name>A0A852W3F8_PSEA5</name>
<evidence type="ECO:0000256" key="1">
    <source>
        <dbReference type="SAM" id="MobiDB-lite"/>
    </source>
</evidence>
<protein>
    <submittedName>
        <fullName evidence="4">Phospholipid/cholesterol/gamma-HCH transport system substrate-binding protein</fullName>
    </submittedName>
</protein>
<feature type="domain" description="Mce/MlaD" evidence="2">
    <location>
        <begin position="39"/>
        <end position="114"/>
    </location>
</feature>
<feature type="domain" description="Mammalian cell entry C-terminal" evidence="3">
    <location>
        <begin position="120"/>
        <end position="306"/>
    </location>
</feature>
<evidence type="ECO:0000259" key="3">
    <source>
        <dbReference type="Pfam" id="PF11887"/>
    </source>
</evidence>
<evidence type="ECO:0000313" key="4">
    <source>
        <dbReference type="EMBL" id="NYG03537.1"/>
    </source>
</evidence>
<dbReference type="RefSeq" id="WP_179761807.1">
    <property type="nucleotide sequence ID" value="NZ_BAAAJZ010000003.1"/>
</dbReference>
<keyword evidence="5" id="KW-1185">Reference proteome</keyword>
<feature type="region of interest" description="Disordered" evidence="1">
    <location>
        <begin position="327"/>
        <end position="418"/>
    </location>
</feature>
<dbReference type="EMBL" id="JACCCZ010000001">
    <property type="protein sequence ID" value="NYG03537.1"/>
    <property type="molecule type" value="Genomic_DNA"/>
</dbReference>
<feature type="compositionally biased region" description="Polar residues" evidence="1">
    <location>
        <begin position="356"/>
        <end position="367"/>
    </location>
</feature>
<dbReference type="Proteomes" id="UP000549695">
    <property type="component" value="Unassembled WGS sequence"/>
</dbReference>
<gene>
    <name evidence="4" type="ORF">HDA37_003822</name>
</gene>
<proteinExistence type="predicted"/>
<dbReference type="AlphaFoldDB" id="A0A852W3F8"/>
<dbReference type="GO" id="GO:0005576">
    <property type="term" value="C:extracellular region"/>
    <property type="evidence" value="ECO:0007669"/>
    <property type="project" value="TreeGrafter"/>
</dbReference>
<evidence type="ECO:0000259" key="2">
    <source>
        <dbReference type="Pfam" id="PF02470"/>
    </source>
</evidence>
<dbReference type="InterPro" id="IPR005693">
    <property type="entry name" value="Mce"/>
</dbReference>
<accession>A0A852W3F8</accession>
<dbReference type="PANTHER" id="PTHR33371:SF16">
    <property type="entry name" value="MCE-FAMILY PROTEIN MCE3F"/>
    <property type="match status" value="1"/>
</dbReference>
<feature type="compositionally biased region" description="Gly residues" evidence="1">
    <location>
        <begin position="380"/>
        <end position="391"/>
    </location>
</feature>
<dbReference type="InterPro" id="IPR052336">
    <property type="entry name" value="MlaD_Phospholipid_Transporter"/>
</dbReference>
<organism evidence="4 5">
    <name type="scientific">Pseudonocardia alni</name>
    <name type="common">Amycolata alni</name>
    <dbReference type="NCBI Taxonomy" id="33907"/>
    <lineage>
        <taxon>Bacteria</taxon>
        <taxon>Bacillati</taxon>
        <taxon>Actinomycetota</taxon>
        <taxon>Actinomycetes</taxon>
        <taxon>Pseudonocardiales</taxon>
        <taxon>Pseudonocardiaceae</taxon>
        <taxon>Pseudonocardia</taxon>
    </lineage>
</organism>
<dbReference type="InterPro" id="IPR003399">
    <property type="entry name" value="Mce/MlaD"/>
</dbReference>
<dbReference type="InterPro" id="IPR024516">
    <property type="entry name" value="Mce_C"/>
</dbReference>
<comment type="caution">
    <text evidence="4">The sequence shown here is derived from an EMBL/GenBank/DDBJ whole genome shotgun (WGS) entry which is preliminary data.</text>
</comment>
<dbReference type="Pfam" id="PF02470">
    <property type="entry name" value="MlaD"/>
    <property type="match status" value="1"/>
</dbReference>